<dbReference type="OrthoDB" id="19679at2759"/>
<organism evidence="5 6">
    <name type="scientific">Klebsormidium nitens</name>
    <name type="common">Green alga</name>
    <name type="synonym">Ulothrix nitens</name>
    <dbReference type="NCBI Taxonomy" id="105231"/>
    <lineage>
        <taxon>Eukaryota</taxon>
        <taxon>Viridiplantae</taxon>
        <taxon>Streptophyta</taxon>
        <taxon>Klebsormidiophyceae</taxon>
        <taxon>Klebsormidiales</taxon>
        <taxon>Klebsormidiaceae</taxon>
        <taxon>Klebsormidium</taxon>
    </lineage>
</organism>
<evidence type="ECO:0000256" key="1">
    <source>
        <dbReference type="ARBA" id="ARBA00004123"/>
    </source>
</evidence>
<keyword evidence="3" id="KW-0539">Nucleus</keyword>
<dbReference type="STRING" id="105231.A0A0U9HK86"/>
<evidence type="ECO:0000256" key="2">
    <source>
        <dbReference type="ARBA" id="ARBA00009072"/>
    </source>
</evidence>
<feature type="compositionally biased region" description="Low complexity" evidence="4">
    <location>
        <begin position="419"/>
        <end position="436"/>
    </location>
</feature>
<keyword evidence="6" id="KW-1185">Reference proteome</keyword>
<evidence type="ECO:0000256" key="3">
    <source>
        <dbReference type="ARBA" id="ARBA00023242"/>
    </source>
</evidence>
<accession>A0A0U9HK86</accession>
<sequence length="510" mass="54420">MLATPGRSPRHLEQPSPASRRTTEYNEIHGGAVARIPESLGGPPRKRPRKQQVLDEDTYVAAIERIIERDFFPDNSKLQNRLDWLEAVRSGDPDKIRSVQMTIVRQRAERAAAGVTPSLAGVTPGGPLATPASMLGAASPAFSVRSHAPSTGAAPQTGESDEGPDVALSLDQFLRVYTSEDNASFSEILEKVNRKRAVKSAHLREGEQGKQPRLTEHGEAALEGGPTRAAEPTDGFGTSNQPTDRLELWPYQPANALYYFGNDAPLSESELAERTKGPPKAINRGATRFHGNVFEKSKPQETVILYEPVSETPTGDALLQREVDAIKKSYTQGGREPGGSYSYVATPSPAPGVDASPFMTWGDIEGTPLRLEAEDTPVSIGGGEGPLFKMPAPPARDRQAHQMSRKAASNLRARQDIQAGRTPRASSGAASPAMGALSAAGQKLVNKALGKSSKDIDVGLRQSYRASPARSKALATPMTRGGSATPYVGSHRAPSLSPFASKGDALEDPK</sequence>
<dbReference type="OMA" id="YKAWNTV"/>
<evidence type="ECO:0000313" key="5">
    <source>
        <dbReference type="EMBL" id="GAQ85982.1"/>
    </source>
</evidence>
<dbReference type="AlphaFoldDB" id="A0A0U9HK86"/>
<dbReference type="Pfam" id="PF09751">
    <property type="entry name" value="Es2"/>
    <property type="match status" value="1"/>
</dbReference>
<evidence type="ECO:0000256" key="4">
    <source>
        <dbReference type="SAM" id="MobiDB-lite"/>
    </source>
</evidence>
<evidence type="ECO:0008006" key="7">
    <source>
        <dbReference type="Google" id="ProtNLM"/>
    </source>
</evidence>
<dbReference type="PANTHER" id="PTHR12940:SF0">
    <property type="entry name" value="SPLICING FACTOR ESS-2 HOMOLOG"/>
    <property type="match status" value="1"/>
</dbReference>
<dbReference type="Proteomes" id="UP000054558">
    <property type="component" value="Unassembled WGS sequence"/>
</dbReference>
<feature type="compositionally biased region" description="Basic and acidic residues" evidence="4">
    <location>
        <begin position="202"/>
        <end position="220"/>
    </location>
</feature>
<dbReference type="EMBL" id="DF237213">
    <property type="protein sequence ID" value="GAQ85982.1"/>
    <property type="molecule type" value="Genomic_DNA"/>
</dbReference>
<gene>
    <name evidence="5" type="ORF">KFL_002640040</name>
</gene>
<reference evidence="5 6" key="1">
    <citation type="journal article" date="2014" name="Nat. Commun.">
        <title>Klebsormidium flaccidum genome reveals primary factors for plant terrestrial adaptation.</title>
        <authorList>
            <person name="Hori K."/>
            <person name="Maruyama F."/>
            <person name="Fujisawa T."/>
            <person name="Togashi T."/>
            <person name="Yamamoto N."/>
            <person name="Seo M."/>
            <person name="Sato S."/>
            <person name="Yamada T."/>
            <person name="Mori H."/>
            <person name="Tajima N."/>
            <person name="Moriyama T."/>
            <person name="Ikeuchi M."/>
            <person name="Watanabe M."/>
            <person name="Wada H."/>
            <person name="Kobayashi K."/>
            <person name="Saito M."/>
            <person name="Masuda T."/>
            <person name="Sasaki-Sekimoto Y."/>
            <person name="Mashiguchi K."/>
            <person name="Awai K."/>
            <person name="Shimojima M."/>
            <person name="Masuda S."/>
            <person name="Iwai M."/>
            <person name="Nobusawa T."/>
            <person name="Narise T."/>
            <person name="Kondo S."/>
            <person name="Saito H."/>
            <person name="Sato R."/>
            <person name="Murakawa M."/>
            <person name="Ihara Y."/>
            <person name="Oshima-Yamada Y."/>
            <person name="Ohtaka K."/>
            <person name="Satoh M."/>
            <person name="Sonobe K."/>
            <person name="Ishii M."/>
            <person name="Ohtani R."/>
            <person name="Kanamori-Sato M."/>
            <person name="Honoki R."/>
            <person name="Miyazaki D."/>
            <person name="Mochizuki H."/>
            <person name="Umetsu J."/>
            <person name="Higashi K."/>
            <person name="Shibata D."/>
            <person name="Kamiya Y."/>
            <person name="Sato N."/>
            <person name="Nakamura Y."/>
            <person name="Tabata S."/>
            <person name="Ida S."/>
            <person name="Kurokawa K."/>
            <person name="Ohta H."/>
        </authorList>
    </citation>
    <scope>NUCLEOTIDE SEQUENCE [LARGE SCALE GENOMIC DNA]</scope>
    <source>
        <strain evidence="5 6">NIES-2285</strain>
    </source>
</reference>
<feature type="region of interest" description="Disordered" evidence="4">
    <location>
        <begin position="143"/>
        <end position="165"/>
    </location>
</feature>
<dbReference type="GO" id="GO:0071013">
    <property type="term" value="C:catalytic step 2 spliceosome"/>
    <property type="evidence" value="ECO:0000318"/>
    <property type="project" value="GO_Central"/>
</dbReference>
<name>A0A0U9HK86_KLENI</name>
<comment type="similarity">
    <text evidence="2">Belongs to the ESS2 family.</text>
</comment>
<comment type="subcellular location">
    <subcellularLocation>
        <location evidence="1">Nucleus</location>
    </subcellularLocation>
</comment>
<feature type="region of interest" description="Disordered" evidence="4">
    <location>
        <begin position="449"/>
        <end position="510"/>
    </location>
</feature>
<dbReference type="PANTHER" id="PTHR12940">
    <property type="entry name" value="ES-2 PROTEIN - RELATED"/>
    <property type="match status" value="1"/>
</dbReference>
<feature type="region of interest" description="Disordered" evidence="4">
    <location>
        <begin position="200"/>
        <end position="243"/>
    </location>
</feature>
<feature type="region of interest" description="Disordered" evidence="4">
    <location>
        <begin position="1"/>
        <end position="52"/>
    </location>
</feature>
<evidence type="ECO:0000313" key="6">
    <source>
        <dbReference type="Proteomes" id="UP000054558"/>
    </source>
</evidence>
<protein>
    <recommendedName>
        <fullName evidence="7">Protein DGCR14</fullName>
    </recommendedName>
</protein>
<feature type="region of interest" description="Disordered" evidence="4">
    <location>
        <begin position="375"/>
        <end position="436"/>
    </location>
</feature>
<proteinExistence type="inferred from homology"/>
<dbReference type="InterPro" id="IPR019148">
    <property type="entry name" value="Nuclear_protein_DGCR14_ESS-2"/>
</dbReference>